<keyword evidence="5" id="KW-1185">Reference proteome</keyword>
<dbReference type="SUPFAM" id="SSF55729">
    <property type="entry name" value="Acyl-CoA N-acyltransferases (Nat)"/>
    <property type="match status" value="1"/>
</dbReference>
<gene>
    <name evidence="4" type="ORF">EM595_p0463</name>
</gene>
<dbReference type="Proteomes" id="UP000059419">
    <property type="component" value="Plasmid pEM01"/>
</dbReference>
<accession>A0A0U5L8B3</accession>
<dbReference type="PATRIC" id="fig|1619313.3.peg.4092"/>
<dbReference type="EMBL" id="LN907828">
    <property type="protein sequence ID" value="CUU26159.1"/>
    <property type="molecule type" value="Genomic_DNA"/>
</dbReference>
<dbReference type="InterPro" id="IPR000182">
    <property type="entry name" value="GNAT_dom"/>
</dbReference>
<dbReference type="PANTHER" id="PTHR43877:SF2">
    <property type="entry name" value="AMINOALKYLPHOSPHONATE N-ACETYLTRANSFERASE-RELATED"/>
    <property type="match status" value="1"/>
</dbReference>
<geneLocation type="plasmid" evidence="5">
    <name>pEM01</name>
</geneLocation>
<feature type="domain" description="N-acetyltransferase" evidence="3">
    <location>
        <begin position="7"/>
        <end position="152"/>
    </location>
</feature>
<dbReference type="CDD" id="cd04301">
    <property type="entry name" value="NAT_SF"/>
    <property type="match status" value="1"/>
</dbReference>
<name>A0A0U5L8B3_9GAMM</name>
<dbReference type="Pfam" id="PF00583">
    <property type="entry name" value="Acetyltransf_1"/>
    <property type="match status" value="1"/>
</dbReference>
<dbReference type="PANTHER" id="PTHR43877">
    <property type="entry name" value="AMINOALKYLPHOSPHONATE N-ACETYLTRANSFERASE-RELATED-RELATED"/>
    <property type="match status" value="1"/>
</dbReference>
<protein>
    <recommendedName>
        <fullName evidence="3">N-acetyltransferase domain-containing protein</fullName>
    </recommendedName>
</protein>
<dbReference type="RefSeq" id="WP_067436730.1">
    <property type="nucleotide sequence ID" value="NZ_LN907828.1"/>
</dbReference>
<dbReference type="GO" id="GO:0016747">
    <property type="term" value="F:acyltransferase activity, transferring groups other than amino-acyl groups"/>
    <property type="evidence" value="ECO:0007669"/>
    <property type="project" value="InterPro"/>
</dbReference>
<sequence>MYSLTEISARSSELVPLIAALDAYQNALYPPASQHSVALHALAEDRLRCILVRDENGRAMGCGAVVFDDKQAGEIKRVYLDPDCRGQRLGEKVVAALETLARDADCTLLRLETGIHQPAAIQLYQRCGYGFCAPFFPYQADPLSVFMMKALS</sequence>
<keyword evidence="1" id="KW-0808">Transferase</keyword>
<evidence type="ECO:0000256" key="2">
    <source>
        <dbReference type="ARBA" id="ARBA00023315"/>
    </source>
</evidence>
<dbReference type="InterPro" id="IPR016181">
    <property type="entry name" value="Acyl_CoA_acyltransferase"/>
</dbReference>
<dbReference type="InterPro" id="IPR050832">
    <property type="entry name" value="Bact_Acetyltransf"/>
</dbReference>
<dbReference type="OrthoDB" id="9803233at2"/>
<proteinExistence type="predicted"/>
<dbReference type="PROSITE" id="PS51186">
    <property type="entry name" value="GNAT"/>
    <property type="match status" value="1"/>
</dbReference>
<dbReference type="Gene3D" id="3.40.630.30">
    <property type="match status" value="1"/>
</dbReference>
<dbReference type="AlphaFoldDB" id="A0A0U5L8B3"/>
<keyword evidence="2" id="KW-0012">Acyltransferase</keyword>
<reference evidence="5" key="1">
    <citation type="submission" date="2015-11" db="EMBL/GenBank/DDBJ databases">
        <authorList>
            <person name="Blom J."/>
        </authorList>
    </citation>
    <scope>NUCLEOTIDE SEQUENCE [LARGE SCALE GENOMIC DNA]</scope>
    <source>
        <plasmid evidence="5">pEM01</plasmid>
    </source>
</reference>
<organism evidence="4 5">
    <name type="scientific">Duffyella gerundensis</name>
    <dbReference type="NCBI Taxonomy" id="1619313"/>
    <lineage>
        <taxon>Bacteria</taxon>
        <taxon>Pseudomonadati</taxon>
        <taxon>Pseudomonadota</taxon>
        <taxon>Gammaproteobacteria</taxon>
        <taxon>Enterobacterales</taxon>
        <taxon>Erwiniaceae</taxon>
        <taxon>Duffyella</taxon>
    </lineage>
</organism>
<evidence type="ECO:0000259" key="3">
    <source>
        <dbReference type="PROSITE" id="PS51186"/>
    </source>
</evidence>
<dbReference type="KEGG" id="ege:EM595_p0463"/>
<evidence type="ECO:0000313" key="4">
    <source>
        <dbReference type="EMBL" id="CUU26159.1"/>
    </source>
</evidence>
<evidence type="ECO:0000256" key="1">
    <source>
        <dbReference type="ARBA" id="ARBA00022679"/>
    </source>
</evidence>
<evidence type="ECO:0000313" key="5">
    <source>
        <dbReference type="Proteomes" id="UP000059419"/>
    </source>
</evidence>